<dbReference type="AlphaFoldDB" id="A0AAQ3PF29"/>
<dbReference type="Proteomes" id="UP001374535">
    <property type="component" value="Chromosome 1"/>
</dbReference>
<reference evidence="1 2" key="1">
    <citation type="journal article" date="2023" name="Life. Sci Alliance">
        <title>Evolutionary insights into 3D genome organization and epigenetic landscape of Vigna mungo.</title>
        <authorList>
            <person name="Junaid A."/>
            <person name="Singh B."/>
            <person name="Bhatia S."/>
        </authorList>
    </citation>
    <scope>NUCLEOTIDE SEQUENCE [LARGE SCALE GENOMIC DNA]</scope>
    <source>
        <strain evidence="1">Urdbean</strain>
    </source>
</reference>
<dbReference type="EMBL" id="CP144700">
    <property type="protein sequence ID" value="WVZ25418.1"/>
    <property type="molecule type" value="Genomic_DNA"/>
</dbReference>
<evidence type="ECO:0000313" key="2">
    <source>
        <dbReference type="Proteomes" id="UP001374535"/>
    </source>
</evidence>
<keyword evidence="2" id="KW-1185">Reference proteome</keyword>
<organism evidence="1 2">
    <name type="scientific">Vigna mungo</name>
    <name type="common">Black gram</name>
    <name type="synonym">Phaseolus mungo</name>
    <dbReference type="NCBI Taxonomy" id="3915"/>
    <lineage>
        <taxon>Eukaryota</taxon>
        <taxon>Viridiplantae</taxon>
        <taxon>Streptophyta</taxon>
        <taxon>Embryophyta</taxon>
        <taxon>Tracheophyta</taxon>
        <taxon>Spermatophyta</taxon>
        <taxon>Magnoliopsida</taxon>
        <taxon>eudicotyledons</taxon>
        <taxon>Gunneridae</taxon>
        <taxon>Pentapetalae</taxon>
        <taxon>rosids</taxon>
        <taxon>fabids</taxon>
        <taxon>Fabales</taxon>
        <taxon>Fabaceae</taxon>
        <taxon>Papilionoideae</taxon>
        <taxon>50 kb inversion clade</taxon>
        <taxon>NPAAA clade</taxon>
        <taxon>indigoferoid/millettioid clade</taxon>
        <taxon>Phaseoleae</taxon>
        <taxon>Vigna</taxon>
    </lineage>
</organism>
<name>A0AAQ3PF29_VIGMU</name>
<evidence type="ECO:0000313" key="1">
    <source>
        <dbReference type="EMBL" id="WVZ25418.1"/>
    </source>
</evidence>
<sequence length="103" mass="12099">MSVRSLLEGKERINSNRISGERYHQIFLRKGNRLDSFSSGRREASLRIHTCNSVYTPYKINEIRTHSFLCCCLRAVRGERYLLRFSAEKNLTIPLSKSSIWKF</sequence>
<protein>
    <submittedName>
        <fullName evidence="1">Uncharacterized protein</fullName>
    </submittedName>
</protein>
<accession>A0AAQ3PF29</accession>
<gene>
    <name evidence="1" type="ORF">V8G54_003962</name>
</gene>
<proteinExistence type="predicted"/>